<dbReference type="EC" id="1.6.5.-" evidence="6"/>
<name>A0A2N9VS79_9HYPH</name>
<dbReference type="EC" id="1.7.1.17" evidence="6"/>
<evidence type="ECO:0000259" key="7">
    <source>
        <dbReference type="Pfam" id="PF02525"/>
    </source>
</evidence>
<comment type="caution">
    <text evidence="8">The sequence shown here is derived from an EMBL/GenBank/DDBJ whole genome shotgun (WGS) entry which is preliminary data.</text>
</comment>
<evidence type="ECO:0000256" key="6">
    <source>
        <dbReference type="HAMAP-Rule" id="MF_01216"/>
    </source>
</evidence>
<comment type="subunit">
    <text evidence="6">Homodimer.</text>
</comment>
<comment type="catalytic activity">
    <reaction evidence="6">
        <text>2 a quinone + NADH + H(+) = 2 a 1,4-benzosemiquinone + NAD(+)</text>
        <dbReference type="Rhea" id="RHEA:65952"/>
        <dbReference type="ChEBI" id="CHEBI:15378"/>
        <dbReference type="ChEBI" id="CHEBI:57540"/>
        <dbReference type="ChEBI" id="CHEBI:57945"/>
        <dbReference type="ChEBI" id="CHEBI:132124"/>
        <dbReference type="ChEBI" id="CHEBI:134225"/>
    </reaction>
</comment>
<evidence type="ECO:0000256" key="1">
    <source>
        <dbReference type="ARBA" id="ARBA00022630"/>
    </source>
</evidence>
<dbReference type="HAMAP" id="MF_01216">
    <property type="entry name" value="Azoreductase_type1"/>
    <property type="match status" value="1"/>
</dbReference>
<comment type="catalytic activity">
    <reaction evidence="5">
        <text>N,N-dimethyl-1,4-phenylenediamine + anthranilate + 2 NAD(+) = 2-(4-dimethylaminophenyl)diazenylbenzoate + 2 NADH + 2 H(+)</text>
        <dbReference type="Rhea" id="RHEA:55872"/>
        <dbReference type="ChEBI" id="CHEBI:15378"/>
        <dbReference type="ChEBI" id="CHEBI:15783"/>
        <dbReference type="ChEBI" id="CHEBI:16567"/>
        <dbReference type="ChEBI" id="CHEBI:57540"/>
        <dbReference type="ChEBI" id="CHEBI:57945"/>
        <dbReference type="ChEBI" id="CHEBI:71579"/>
        <dbReference type="EC" id="1.7.1.17"/>
    </reaction>
    <physiologicalReaction direction="right-to-left" evidence="5">
        <dbReference type="Rhea" id="RHEA:55874"/>
    </physiologicalReaction>
</comment>
<dbReference type="InterPro" id="IPR003680">
    <property type="entry name" value="Flavodoxin_fold"/>
</dbReference>
<accession>A0A2N9VS79</accession>
<organism evidence="8 9">
    <name type="scientific">Phyllobacterium zundukense</name>
    <dbReference type="NCBI Taxonomy" id="1867719"/>
    <lineage>
        <taxon>Bacteria</taxon>
        <taxon>Pseudomonadati</taxon>
        <taxon>Pseudomonadota</taxon>
        <taxon>Alphaproteobacteria</taxon>
        <taxon>Hyphomicrobiales</taxon>
        <taxon>Phyllobacteriaceae</taxon>
        <taxon>Phyllobacterium</taxon>
    </lineage>
</organism>
<sequence length="205" mass="21255">MSSILLVTSSPRGAASHSTRVATELAQKLQAKTPGAKIVTHDLANNPLPHIDADYATGIYTPVESRSVRQQNVVGVSDSVVDELLAADAVVIATGMINFNISSTLKAWIDHIARAGRTFSYGAEGPKGLVTGKKVYLVIASGGVYSSGPAAVFDHATPYLKAALGFLGMTDVEVVRVEGVAMGPEAEAKAISSALEYTSDLALAA</sequence>
<feature type="binding site" evidence="6">
    <location>
        <begin position="16"/>
        <end position="18"/>
    </location>
    <ligand>
        <name>FMN</name>
        <dbReference type="ChEBI" id="CHEBI:58210"/>
    </ligand>
</feature>
<dbReference type="GO" id="GO:0009055">
    <property type="term" value="F:electron transfer activity"/>
    <property type="evidence" value="ECO:0007669"/>
    <property type="project" value="UniProtKB-UniRule"/>
</dbReference>
<comment type="function">
    <text evidence="6">Also exhibits azoreductase activity. Catalyzes the reductive cleavage of the azo bond in aromatic azo compounds to the corresponding amines.</text>
</comment>
<dbReference type="InterPro" id="IPR023048">
    <property type="entry name" value="NADH:quinone_OxRdtase_FMN_depd"/>
</dbReference>
<dbReference type="RefSeq" id="WP_100000149.1">
    <property type="nucleotide sequence ID" value="NZ_CP017940.1"/>
</dbReference>
<dbReference type="InterPro" id="IPR050104">
    <property type="entry name" value="FMN-dep_NADH:Q_OxRdtase_AzoR1"/>
</dbReference>
<dbReference type="Gene3D" id="3.40.50.360">
    <property type="match status" value="1"/>
</dbReference>
<proteinExistence type="inferred from homology"/>
<feature type="binding site" evidence="6">
    <location>
        <position position="10"/>
    </location>
    <ligand>
        <name>FMN</name>
        <dbReference type="ChEBI" id="CHEBI:58210"/>
    </ligand>
</feature>
<evidence type="ECO:0000313" key="8">
    <source>
        <dbReference type="EMBL" id="PIO42347.1"/>
    </source>
</evidence>
<keyword evidence="9" id="KW-1185">Reference proteome</keyword>
<comment type="similarity">
    <text evidence="6">Belongs to the azoreductase type 1 family.</text>
</comment>
<feature type="domain" description="Flavodoxin-like fold" evidence="7">
    <location>
        <begin position="3"/>
        <end position="196"/>
    </location>
</feature>
<comment type="function">
    <text evidence="6">Quinone reductase that provides resistance to thiol-specific stress caused by electrophilic quinones.</text>
</comment>
<reference evidence="8 9" key="1">
    <citation type="journal article" date="2017" name="Int J Environ Stud">
        <title>Does the Miocene-Pliocene relict legume Oxytropis triphylla form nitrogen-fixing nodules with a combination of bacterial strains?</title>
        <authorList>
            <person name="Safronova V."/>
            <person name="Belimov A."/>
            <person name="Sazanova A."/>
            <person name="Kuznetsova I."/>
            <person name="Popova J."/>
            <person name="Andronov E."/>
            <person name="Verkhozina A."/>
            <person name="Tikhonovich I."/>
        </authorList>
    </citation>
    <scope>NUCLEOTIDE SEQUENCE [LARGE SCALE GENOMIC DNA]</scope>
    <source>
        <strain evidence="8 9">Tri-38</strain>
    </source>
</reference>
<comment type="caution">
    <text evidence="6">Lacks conserved residue(s) required for the propagation of feature annotation.</text>
</comment>
<keyword evidence="1 6" id="KW-0285">Flavoprotein</keyword>
<dbReference type="AlphaFoldDB" id="A0A2N9VS79"/>
<dbReference type="GO" id="GO:0010181">
    <property type="term" value="F:FMN binding"/>
    <property type="evidence" value="ECO:0007669"/>
    <property type="project" value="UniProtKB-UniRule"/>
</dbReference>
<keyword evidence="4 6" id="KW-0520">NAD</keyword>
<keyword evidence="2 6" id="KW-0288">FMN</keyword>
<dbReference type="PANTHER" id="PTHR43741:SF4">
    <property type="entry name" value="FMN-DEPENDENT NADH:QUINONE OXIDOREDUCTASE"/>
    <property type="match status" value="1"/>
</dbReference>
<evidence type="ECO:0000256" key="5">
    <source>
        <dbReference type="ARBA" id="ARBA00048542"/>
    </source>
</evidence>
<keyword evidence="3 6" id="KW-0560">Oxidoreductase</keyword>
<dbReference type="Pfam" id="PF02525">
    <property type="entry name" value="Flavodoxin_2"/>
    <property type="match status" value="1"/>
</dbReference>
<dbReference type="PANTHER" id="PTHR43741">
    <property type="entry name" value="FMN-DEPENDENT NADH-AZOREDUCTASE 1"/>
    <property type="match status" value="1"/>
</dbReference>
<evidence type="ECO:0000313" key="9">
    <source>
        <dbReference type="Proteomes" id="UP000232163"/>
    </source>
</evidence>
<dbReference type="GO" id="GO:0016655">
    <property type="term" value="F:oxidoreductase activity, acting on NAD(P)H, quinone or similar compound as acceptor"/>
    <property type="evidence" value="ECO:0007669"/>
    <property type="project" value="InterPro"/>
</dbReference>
<comment type="cofactor">
    <cofactor evidence="6">
        <name>FMN</name>
        <dbReference type="ChEBI" id="CHEBI:58210"/>
    </cofactor>
    <text evidence="6">Binds 1 FMN per subunit.</text>
</comment>
<dbReference type="GO" id="GO:0016652">
    <property type="term" value="F:oxidoreductase activity, acting on NAD(P)H as acceptor"/>
    <property type="evidence" value="ECO:0007669"/>
    <property type="project" value="UniProtKB-UniRule"/>
</dbReference>
<dbReference type="OrthoDB" id="9787136at2"/>
<dbReference type="SUPFAM" id="SSF52218">
    <property type="entry name" value="Flavoproteins"/>
    <property type="match status" value="1"/>
</dbReference>
<gene>
    <name evidence="6" type="primary">azoR</name>
    <name evidence="8" type="ORF">B5P45_25340</name>
</gene>
<evidence type="ECO:0000256" key="2">
    <source>
        <dbReference type="ARBA" id="ARBA00022643"/>
    </source>
</evidence>
<protein>
    <recommendedName>
        <fullName evidence="6">FMN dependent NADH:quinone oxidoreductase</fullName>
        <ecNumber evidence="6">1.6.5.-</ecNumber>
    </recommendedName>
    <alternativeName>
        <fullName evidence="6">Azo-dye reductase</fullName>
    </alternativeName>
    <alternativeName>
        <fullName evidence="6">FMN-dependent NADH-azo compound oxidoreductase</fullName>
    </alternativeName>
    <alternativeName>
        <fullName evidence="6">FMN-dependent NADH-azoreductase</fullName>
        <ecNumber evidence="6">1.7.1.17</ecNumber>
    </alternativeName>
</protein>
<dbReference type="EMBL" id="MZMT01000053">
    <property type="protein sequence ID" value="PIO42347.1"/>
    <property type="molecule type" value="Genomic_DNA"/>
</dbReference>
<dbReference type="KEGG" id="pht:BLM14_14885"/>
<dbReference type="InterPro" id="IPR029039">
    <property type="entry name" value="Flavoprotein-like_sf"/>
</dbReference>
<evidence type="ECO:0000256" key="3">
    <source>
        <dbReference type="ARBA" id="ARBA00023002"/>
    </source>
</evidence>
<evidence type="ECO:0000256" key="4">
    <source>
        <dbReference type="ARBA" id="ARBA00023027"/>
    </source>
</evidence>
<dbReference type="Proteomes" id="UP000232163">
    <property type="component" value="Unassembled WGS sequence"/>
</dbReference>